<comment type="caution">
    <text evidence="1">The sequence shown here is derived from an EMBL/GenBank/DDBJ whole genome shotgun (WGS) entry which is preliminary data.</text>
</comment>
<name>A0AAW5DW34_9BACI</name>
<dbReference type="Proteomes" id="UP001431131">
    <property type="component" value="Unassembled WGS sequence"/>
</dbReference>
<accession>A0AAW5DW34</accession>
<sequence>MDQKLNMIKEIANSKTWVTFLSDNHPFSLLHWSIAGANQEEKDVWLIQDEVTFDVQEYETMEAALQWIRENMQEITDVLG</sequence>
<gene>
    <name evidence="1" type="ORF">MJG50_05840</name>
</gene>
<dbReference type="RefSeq" id="WP_240253574.1">
    <property type="nucleotide sequence ID" value="NZ_JAKTTI010000005.1"/>
</dbReference>
<evidence type="ECO:0000313" key="1">
    <source>
        <dbReference type="EMBL" id="MCH1624841.1"/>
    </source>
</evidence>
<dbReference type="EMBL" id="JAKTTI010000005">
    <property type="protein sequence ID" value="MCH1624841.1"/>
    <property type="molecule type" value="Genomic_DNA"/>
</dbReference>
<keyword evidence="2" id="KW-1185">Reference proteome</keyword>
<dbReference type="AlphaFoldDB" id="A0AAW5DW34"/>
<dbReference type="Pfam" id="PF10827">
    <property type="entry name" value="DUF2552"/>
    <property type="match status" value="1"/>
</dbReference>
<organism evidence="1 2">
    <name type="scientific">Fredinandcohnia quinoae</name>
    <dbReference type="NCBI Taxonomy" id="2918902"/>
    <lineage>
        <taxon>Bacteria</taxon>
        <taxon>Bacillati</taxon>
        <taxon>Bacillota</taxon>
        <taxon>Bacilli</taxon>
        <taxon>Bacillales</taxon>
        <taxon>Bacillaceae</taxon>
        <taxon>Fredinandcohnia</taxon>
    </lineage>
</organism>
<dbReference type="InterPro" id="IPR020157">
    <property type="entry name" value="Uncharacterised_YqkC"/>
</dbReference>
<proteinExistence type="predicted"/>
<reference evidence="1" key="1">
    <citation type="submission" date="2022-02" db="EMBL/GenBank/DDBJ databases">
        <title>Fredinandcohnia quinoae sp. nov. isolated from Chenopodium quinoa seeds.</title>
        <authorList>
            <person name="Saati-Santamaria Z."/>
            <person name="Flores-Felix J.D."/>
            <person name="Igual J.M."/>
            <person name="Velazquez E."/>
            <person name="Garcia-Fraile P."/>
            <person name="Martinez-Molina E."/>
        </authorList>
    </citation>
    <scope>NUCLEOTIDE SEQUENCE</scope>
    <source>
        <strain evidence="1">SECRCQ15</strain>
    </source>
</reference>
<protein>
    <submittedName>
        <fullName evidence="1">YqkC family protein</fullName>
    </submittedName>
</protein>
<evidence type="ECO:0000313" key="2">
    <source>
        <dbReference type="Proteomes" id="UP001431131"/>
    </source>
</evidence>